<dbReference type="InterPro" id="IPR001752">
    <property type="entry name" value="Kinesin_motor_dom"/>
</dbReference>
<keyword evidence="7 9" id="KW-0505">Motor protein</keyword>
<dbReference type="PRINTS" id="PR00380">
    <property type="entry name" value="KINESINHEAVY"/>
</dbReference>
<evidence type="ECO:0000256" key="9">
    <source>
        <dbReference type="PROSITE-ProRule" id="PRU00283"/>
    </source>
</evidence>
<proteinExistence type="inferred from homology"/>
<dbReference type="CDD" id="cd23649">
    <property type="entry name" value="Khc_CBD_cc"/>
    <property type="match status" value="1"/>
</dbReference>
<dbReference type="InterPro" id="IPR027417">
    <property type="entry name" value="P-loop_NTPase"/>
</dbReference>
<comment type="caution">
    <text evidence="13">The sequence shown here is derived from an EMBL/GenBank/DDBJ whole genome shotgun (WGS) entry which is preliminary data.</text>
</comment>
<organism evidence="13 14">
    <name type="scientific">Physocladia obscura</name>
    <dbReference type="NCBI Taxonomy" id="109957"/>
    <lineage>
        <taxon>Eukaryota</taxon>
        <taxon>Fungi</taxon>
        <taxon>Fungi incertae sedis</taxon>
        <taxon>Chytridiomycota</taxon>
        <taxon>Chytridiomycota incertae sedis</taxon>
        <taxon>Chytridiomycetes</taxon>
        <taxon>Chytridiales</taxon>
        <taxon>Chytriomycetaceae</taxon>
        <taxon>Physocladia</taxon>
    </lineage>
</organism>
<evidence type="ECO:0000256" key="8">
    <source>
        <dbReference type="ARBA" id="ARBA00023212"/>
    </source>
</evidence>
<dbReference type="GO" id="GO:0005874">
    <property type="term" value="C:microtubule"/>
    <property type="evidence" value="ECO:0007669"/>
    <property type="project" value="UniProtKB-KW"/>
</dbReference>
<keyword evidence="5 9" id="KW-0067">ATP-binding</keyword>
<dbReference type="GO" id="GO:0005524">
    <property type="term" value="F:ATP binding"/>
    <property type="evidence" value="ECO:0007669"/>
    <property type="project" value="UniProtKB-UniRule"/>
</dbReference>
<evidence type="ECO:0000256" key="2">
    <source>
        <dbReference type="ARBA" id="ARBA00022490"/>
    </source>
</evidence>
<evidence type="ECO:0000256" key="7">
    <source>
        <dbReference type="ARBA" id="ARBA00023175"/>
    </source>
</evidence>
<keyword evidence="14" id="KW-1185">Reference proteome</keyword>
<dbReference type="SMART" id="SM00129">
    <property type="entry name" value="KISc"/>
    <property type="match status" value="1"/>
</dbReference>
<dbReference type="Gene3D" id="1.10.287.1490">
    <property type="match status" value="1"/>
</dbReference>
<dbReference type="SUPFAM" id="SSF52540">
    <property type="entry name" value="P-loop containing nucleoside triphosphate hydrolases"/>
    <property type="match status" value="1"/>
</dbReference>
<keyword evidence="2" id="KW-0963">Cytoplasm</keyword>
<feature type="coiled-coil region" evidence="11">
    <location>
        <begin position="361"/>
        <end position="465"/>
    </location>
</feature>
<keyword evidence="8" id="KW-0206">Cytoskeleton</keyword>
<dbReference type="AlphaFoldDB" id="A0AAD5XJE8"/>
<evidence type="ECO:0000256" key="4">
    <source>
        <dbReference type="ARBA" id="ARBA00022741"/>
    </source>
</evidence>
<evidence type="ECO:0000259" key="12">
    <source>
        <dbReference type="PROSITE" id="PS50067"/>
    </source>
</evidence>
<keyword evidence="6 11" id="KW-0175">Coiled coil</keyword>
<feature type="domain" description="Kinesin motor" evidence="12">
    <location>
        <begin position="1"/>
        <end position="253"/>
    </location>
</feature>
<dbReference type="InterPro" id="IPR036961">
    <property type="entry name" value="Kinesin_motor_dom_sf"/>
</dbReference>
<dbReference type="PROSITE" id="PS50067">
    <property type="entry name" value="KINESIN_MOTOR_2"/>
    <property type="match status" value="1"/>
</dbReference>
<dbReference type="InterPro" id="IPR019821">
    <property type="entry name" value="Kinesin_motor_CS"/>
</dbReference>
<dbReference type="InterPro" id="IPR027640">
    <property type="entry name" value="Kinesin-like_fam"/>
</dbReference>
<comment type="subcellular location">
    <subcellularLocation>
        <location evidence="1">Cytoplasm</location>
        <location evidence="1">Cytoskeleton</location>
    </subcellularLocation>
</comment>
<reference evidence="13" key="1">
    <citation type="submission" date="2020-05" db="EMBL/GenBank/DDBJ databases">
        <title>Phylogenomic resolution of chytrid fungi.</title>
        <authorList>
            <person name="Stajich J.E."/>
            <person name="Amses K."/>
            <person name="Simmons R."/>
            <person name="Seto K."/>
            <person name="Myers J."/>
            <person name="Bonds A."/>
            <person name="Quandt C.A."/>
            <person name="Barry K."/>
            <person name="Liu P."/>
            <person name="Grigoriev I."/>
            <person name="Longcore J.E."/>
            <person name="James T.Y."/>
        </authorList>
    </citation>
    <scope>NUCLEOTIDE SEQUENCE</scope>
    <source>
        <strain evidence="13">JEL0513</strain>
    </source>
</reference>
<evidence type="ECO:0000313" key="13">
    <source>
        <dbReference type="EMBL" id="KAJ3132845.1"/>
    </source>
</evidence>
<dbReference type="PANTHER" id="PTHR47968">
    <property type="entry name" value="CENTROMERE PROTEIN E"/>
    <property type="match status" value="1"/>
</dbReference>
<feature type="coiled-coil region" evidence="11">
    <location>
        <begin position="496"/>
        <end position="551"/>
    </location>
</feature>
<evidence type="ECO:0000256" key="10">
    <source>
        <dbReference type="RuleBase" id="RU000394"/>
    </source>
</evidence>
<dbReference type="Pfam" id="PF00225">
    <property type="entry name" value="Kinesin"/>
    <property type="match status" value="1"/>
</dbReference>
<keyword evidence="4 9" id="KW-0547">Nucleotide-binding</keyword>
<dbReference type="GO" id="GO:0003777">
    <property type="term" value="F:microtubule motor activity"/>
    <property type="evidence" value="ECO:0007669"/>
    <property type="project" value="InterPro"/>
</dbReference>
<dbReference type="PROSITE" id="PS00411">
    <property type="entry name" value="KINESIN_MOTOR_1"/>
    <property type="match status" value="1"/>
</dbReference>
<dbReference type="InterPro" id="IPR059182">
    <property type="entry name" value="Khc_C"/>
</dbReference>
<sequence>MKGYNGTIFAYGQTGSGKTHTMMGDMESEEWKGLTPRLVETIFSTIFKAPPNMEFTVKVSYMEIYMEKIRDLLNPANDNLPVNEDKQKGVYVKGLLEVFVGSIEEVYDVMKRGQEARIVASTNMNAESSRSHSIFVMQIGLKNLTDGSTRTGKLYLVDLAGSEKIGKTGATGQTLEEAKKINKSLSALGMVINALTDGKSAHIPYRDSKLTRILQESLGGNSRTTLIINASPSSFNESETLSTLRFGMRAKSIKNKAKINAELSPTELKNLLKKAKHDMQQLQIYINSLENEVKIWRSGTSVPKADWVRALDVAALLGDTSSPASSNSNLLAVASAIPAHIQQLIDGRAGTPLPPLSQDERDAFLQRENELSDQLAEAQAAMKEAKASAEALLEELTFLKGKDGEIGAENKNMSGTLNELKLELEKVSCENKESIITIEALRDANSDLSKEVEALKGVMSDKEKNIRDTMMKLAHMKESIVPPSTPEEIAAQHVELIEAKSQLVEQDETIMDLNDKINAIQAEAQSYKKKKEEQERKILALEAEYQELLDKTIHDEEIQGGPQLSKTIHDIKSRLEAQFNSKREAQMREVGELKEQLAKKDMDVMQLQATLVTLQKSNEEMKITLSAVKTSGEGGEVSQKDEEIEKMRKTMATQLGEFDTMKKKLMRDLQNRCEKVVELEISLDETRDQYNTILKNSNSRAQQQKMAFLERNLEQLTNVQKQLVEQNSTLKKDFSVVERKMAARNERIQNLETLLHDTQTKLELQSQKFEAQLASMREKLQEARSANPQASSWLYSSRIAKPLRGGGGVPVAGEVEEISDNNDAYTNRNSWYVSLLKK</sequence>
<dbReference type="GO" id="GO:0007018">
    <property type="term" value="P:microtubule-based movement"/>
    <property type="evidence" value="ECO:0007669"/>
    <property type="project" value="InterPro"/>
</dbReference>
<evidence type="ECO:0000256" key="5">
    <source>
        <dbReference type="ARBA" id="ARBA00022840"/>
    </source>
</evidence>
<evidence type="ECO:0000256" key="11">
    <source>
        <dbReference type="SAM" id="Coils"/>
    </source>
</evidence>
<evidence type="ECO:0000256" key="1">
    <source>
        <dbReference type="ARBA" id="ARBA00004245"/>
    </source>
</evidence>
<dbReference type="PANTHER" id="PTHR47968:SF75">
    <property type="entry name" value="CENTROMERE-ASSOCIATED PROTEIN E"/>
    <property type="match status" value="1"/>
</dbReference>
<dbReference type="EMBL" id="JADGJH010000235">
    <property type="protein sequence ID" value="KAJ3132845.1"/>
    <property type="molecule type" value="Genomic_DNA"/>
</dbReference>
<dbReference type="Proteomes" id="UP001211907">
    <property type="component" value="Unassembled WGS sequence"/>
</dbReference>
<feature type="coiled-coil region" evidence="11">
    <location>
        <begin position="699"/>
        <end position="786"/>
    </location>
</feature>
<name>A0AAD5XJE8_9FUNG</name>
<evidence type="ECO:0000256" key="6">
    <source>
        <dbReference type="ARBA" id="ARBA00023054"/>
    </source>
</evidence>
<comment type="similarity">
    <text evidence="9 10">Belongs to the TRAFAC class myosin-kinesin ATPase superfamily. Kinesin family.</text>
</comment>
<gene>
    <name evidence="13" type="ORF">HK100_004901</name>
</gene>
<protein>
    <recommendedName>
        <fullName evidence="10">Kinesin-like protein</fullName>
    </recommendedName>
</protein>
<dbReference type="Gene3D" id="3.40.850.10">
    <property type="entry name" value="Kinesin motor domain"/>
    <property type="match status" value="1"/>
</dbReference>
<keyword evidence="3 10" id="KW-0493">Microtubule</keyword>
<dbReference type="CDD" id="cd01369">
    <property type="entry name" value="KISc_KHC_KIF5"/>
    <property type="match status" value="1"/>
</dbReference>
<feature type="binding site" evidence="9">
    <location>
        <begin position="12"/>
        <end position="19"/>
    </location>
    <ligand>
        <name>ATP</name>
        <dbReference type="ChEBI" id="CHEBI:30616"/>
    </ligand>
</feature>
<evidence type="ECO:0000313" key="14">
    <source>
        <dbReference type="Proteomes" id="UP001211907"/>
    </source>
</evidence>
<evidence type="ECO:0000256" key="3">
    <source>
        <dbReference type="ARBA" id="ARBA00022701"/>
    </source>
</evidence>
<dbReference type="GO" id="GO:0008017">
    <property type="term" value="F:microtubule binding"/>
    <property type="evidence" value="ECO:0007669"/>
    <property type="project" value="InterPro"/>
</dbReference>
<accession>A0AAD5XJE8</accession>